<proteinExistence type="predicted"/>
<sequence>MLTDLAPKTLYGKGRNRGPLTVKSPYLDFRSFRRFDKCSWTKTTMPQLPQELIDAIIEDVPESSLKACSLTATAFVTSSQRRLFRWMSLSDIPSYERTAILLASSPHLAKYFHLLAVDIKVIPTEFVLLKLILAQWTELERLSIVGDVMFRWNQLESNPCLIDILSLPTLTGLAVQDLGNVPSALSSRALASFEQVVLSRVNIVDEEQDTEDWSSPGNLWHLVILLDYDDGMNAIIPWALDAKRLQLLRQIKRLSLMSPAFPELLFPHLTKLLSASSSTLQHLDIQLNAPPPALPTLPALTVLELHLDVEVAKNPAEFNSILSNTVASMPNLYLLTIALLDRPLNGADRPQWTSHRPWEWADLDSTLTDLPNLHKANLSLRNWGSEPERYPAFVQYMQAHLPRAFDAGRIKFSSEFCFLHPMDRFARD</sequence>
<reference evidence="1" key="1">
    <citation type="submission" date="2023-03" db="EMBL/GenBank/DDBJ databases">
        <title>Massive genome expansion in bonnet fungi (Mycena s.s.) driven by repeated elements and novel gene families across ecological guilds.</title>
        <authorList>
            <consortium name="Lawrence Berkeley National Laboratory"/>
            <person name="Harder C.B."/>
            <person name="Miyauchi S."/>
            <person name="Viragh M."/>
            <person name="Kuo A."/>
            <person name="Thoen E."/>
            <person name="Andreopoulos B."/>
            <person name="Lu D."/>
            <person name="Skrede I."/>
            <person name="Drula E."/>
            <person name="Henrissat B."/>
            <person name="Morin E."/>
            <person name="Kohler A."/>
            <person name="Barry K."/>
            <person name="LaButti K."/>
            <person name="Morin E."/>
            <person name="Salamov A."/>
            <person name="Lipzen A."/>
            <person name="Mereny Z."/>
            <person name="Hegedus B."/>
            <person name="Baldrian P."/>
            <person name="Stursova M."/>
            <person name="Weitz H."/>
            <person name="Taylor A."/>
            <person name="Grigoriev I.V."/>
            <person name="Nagy L.G."/>
            <person name="Martin F."/>
            <person name="Kauserud H."/>
        </authorList>
    </citation>
    <scope>NUCLEOTIDE SEQUENCE</scope>
    <source>
        <strain evidence="1">CBHHK200</strain>
    </source>
</reference>
<evidence type="ECO:0000313" key="1">
    <source>
        <dbReference type="EMBL" id="KAJ7041871.1"/>
    </source>
</evidence>
<evidence type="ECO:0000313" key="2">
    <source>
        <dbReference type="Proteomes" id="UP001218188"/>
    </source>
</evidence>
<dbReference type="EMBL" id="JARJCM010000014">
    <property type="protein sequence ID" value="KAJ7041871.1"/>
    <property type="molecule type" value="Genomic_DNA"/>
</dbReference>
<comment type="caution">
    <text evidence="1">The sequence shown here is derived from an EMBL/GenBank/DDBJ whole genome shotgun (WGS) entry which is preliminary data.</text>
</comment>
<name>A0AAD6XBG0_9AGAR</name>
<evidence type="ECO:0008006" key="3">
    <source>
        <dbReference type="Google" id="ProtNLM"/>
    </source>
</evidence>
<organism evidence="1 2">
    <name type="scientific">Mycena alexandri</name>
    <dbReference type="NCBI Taxonomy" id="1745969"/>
    <lineage>
        <taxon>Eukaryota</taxon>
        <taxon>Fungi</taxon>
        <taxon>Dikarya</taxon>
        <taxon>Basidiomycota</taxon>
        <taxon>Agaricomycotina</taxon>
        <taxon>Agaricomycetes</taxon>
        <taxon>Agaricomycetidae</taxon>
        <taxon>Agaricales</taxon>
        <taxon>Marasmiineae</taxon>
        <taxon>Mycenaceae</taxon>
        <taxon>Mycena</taxon>
    </lineage>
</organism>
<dbReference type="AlphaFoldDB" id="A0AAD6XBG0"/>
<accession>A0AAD6XBG0</accession>
<protein>
    <recommendedName>
        <fullName evidence="3">F-box domain-containing protein</fullName>
    </recommendedName>
</protein>
<dbReference type="Proteomes" id="UP001218188">
    <property type="component" value="Unassembled WGS sequence"/>
</dbReference>
<gene>
    <name evidence="1" type="ORF">C8F04DRAFT_110414</name>
</gene>
<keyword evidence="2" id="KW-1185">Reference proteome</keyword>